<evidence type="ECO:0000256" key="2">
    <source>
        <dbReference type="HAMAP-Rule" id="MF_01139"/>
    </source>
</evidence>
<gene>
    <name evidence="3" type="ORF">BN2458_PEG0182</name>
</gene>
<sequence>MKQHISTNPAYPQHIAMIMDGNGRWAKNQDKKRTQGHKEGAKIVRDITQWCVNKHIPYLTLYAFSTENWKRPKVEVDFLMRLLEKYLHNEKSLYMKNSIRFRTIGDISVFSSALQNAILELEHITQNHTNITQILALNYGAHDEIARTFIKIAHTLSPDKINNLNSKQVCALINTHLDTATLPDVDMLIRTGGEKRISNFLLWQLSYAELFFTHTLWPDLRTDELDTMLNEFSQRKRRFGGLE</sequence>
<name>A0A0S4PS44_9HELI</name>
<dbReference type="InterPro" id="IPR001441">
    <property type="entry name" value="UPP_synth-like"/>
</dbReference>
<evidence type="ECO:0000313" key="3">
    <source>
        <dbReference type="EMBL" id="CUU39069.1"/>
    </source>
</evidence>
<dbReference type="KEGG" id="hty:BN2458_PEG0182"/>
<dbReference type="NCBIfam" id="TIGR00055">
    <property type="entry name" value="uppS"/>
    <property type="match status" value="1"/>
</dbReference>
<keyword evidence="2" id="KW-0460">Magnesium</keyword>
<feature type="active site" evidence="2">
    <location>
        <position position="20"/>
    </location>
</feature>
<dbReference type="FunFam" id="3.40.1180.10:FF:000001">
    <property type="entry name" value="(2E,6E)-farnesyl-diphosphate-specific ditrans,polycis-undecaprenyl-diphosphate synthase"/>
    <property type="match status" value="1"/>
</dbReference>
<comment type="function">
    <text evidence="2">Catalyzes the condensation of isopentenyl diphosphate (IPP) with allylic pyrophosphates generating different type of terpenoids.</text>
</comment>
<feature type="binding site" evidence="2">
    <location>
        <position position="37"/>
    </location>
    <ligand>
        <name>substrate</name>
    </ligand>
</feature>
<feature type="binding site" evidence="2">
    <location>
        <position position="25"/>
    </location>
    <ligand>
        <name>substrate</name>
    </ligand>
</feature>
<accession>A0A0S4PS44</accession>
<dbReference type="InterPro" id="IPR036424">
    <property type="entry name" value="UPP_synth-like_sf"/>
</dbReference>
<dbReference type="Pfam" id="PF01255">
    <property type="entry name" value="Prenyltransf"/>
    <property type="match status" value="1"/>
</dbReference>
<dbReference type="InterPro" id="IPR018520">
    <property type="entry name" value="UPP_synth-like_CS"/>
</dbReference>
<dbReference type="PANTHER" id="PTHR10291:SF0">
    <property type="entry name" value="DEHYDRODOLICHYL DIPHOSPHATE SYNTHASE 2"/>
    <property type="match status" value="1"/>
</dbReference>
<comment type="similarity">
    <text evidence="2">Belongs to the UPP synthase family.</text>
</comment>
<dbReference type="NCBIfam" id="NF011407">
    <property type="entry name" value="PRK14833.1"/>
    <property type="match status" value="1"/>
</dbReference>
<proteinExistence type="inferred from homology"/>
<dbReference type="PROSITE" id="PS01066">
    <property type="entry name" value="UPP_SYNTHASE"/>
    <property type="match status" value="1"/>
</dbReference>
<protein>
    <recommendedName>
        <fullName evidence="2">Isoprenyl transferase</fullName>
        <ecNumber evidence="2">2.5.1.-</ecNumber>
    </recommendedName>
</protein>
<feature type="binding site" evidence="2">
    <location>
        <begin position="65"/>
        <end position="67"/>
    </location>
    <ligand>
        <name>substrate</name>
    </ligand>
</feature>
<dbReference type="EC" id="2.5.1.-" evidence="2"/>
<feature type="binding site" evidence="2">
    <location>
        <position position="190"/>
    </location>
    <ligand>
        <name>substrate</name>
    </ligand>
</feature>
<evidence type="ECO:0000313" key="4">
    <source>
        <dbReference type="Proteomes" id="UP000064525"/>
    </source>
</evidence>
<dbReference type="GO" id="GO:0000287">
    <property type="term" value="F:magnesium ion binding"/>
    <property type="evidence" value="ECO:0007669"/>
    <property type="project" value="UniProtKB-UniRule"/>
</dbReference>
<feature type="binding site" evidence="2">
    <location>
        <position position="69"/>
    </location>
    <ligand>
        <name>substrate</name>
    </ligand>
</feature>
<dbReference type="Gene3D" id="3.40.1180.10">
    <property type="entry name" value="Decaprenyl diphosphate synthase-like"/>
    <property type="match status" value="1"/>
</dbReference>
<dbReference type="Proteomes" id="UP000064525">
    <property type="component" value="Chromosome I"/>
</dbReference>
<organism evidence="3 4">
    <name type="scientific">Helicobacter typhlonius</name>
    <dbReference type="NCBI Taxonomy" id="76936"/>
    <lineage>
        <taxon>Bacteria</taxon>
        <taxon>Pseudomonadati</taxon>
        <taxon>Campylobacterota</taxon>
        <taxon>Epsilonproteobacteria</taxon>
        <taxon>Campylobacterales</taxon>
        <taxon>Helicobacteraceae</taxon>
        <taxon>Helicobacter</taxon>
    </lineage>
</organism>
<comment type="cofactor">
    <cofactor evidence="2">
        <name>Mg(2+)</name>
        <dbReference type="ChEBI" id="CHEBI:18420"/>
    </cofactor>
    <text evidence="2">Binds 2 magnesium ions per subunit.</text>
</comment>
<dbReference type="GO" id="GO:0008834">
    <property type="term" value="F:ditrans,polycis-undecaprenyl-diphosphate synthase [(2E,6E)-farnesyl-diphosphate specific] activity"/>
    <property type="evidence" value="ECO:0007669"/>
    <property type="project" value="TreeGrafter"/>
</dbReference>
<feature type="binding site" evidence="2">
    <location>
        <position position="209"/>
    </location>
    <ligand>
        <name>Mg(2+)</name>
        <dbReference type="ChEBI" id="CHEBI:18420"/>
    </ligand>
</feature>
<dbReference type="PATRIC" id="fig|76936.10.peg.177"/>
<dbReference type="GO" id="GO:0005829">
    <property type="term" value="C:cytosol"/>
    <property type="evidence" value="ECO:0007669"/>
    <property type="project" value="TreeGrafter"/>
</dbReference>
<dbReference type="PANTHER" id="PTHR10291">
    <property type="entry name" value="DEHYDRODOLICHYL DIPHOSPHATE SYNTHASE FAMILY MEMBER"/>
    <property type="match status" value="1"/>
</dbReference>
<feature type="binding site" evidence="2">
    <location>
        <position position="71"/>
    </location>
    <ligand>
        <name>substrate</name>
    </ligand>
</feature>
<keyword evidence="2" id="KW-0479">Metal-binding</keyword>
<reference evidence="4" key="1">
    <citation type="submission" date="2015-11" db="EMBL/GenBank/DDBJ databases">
        <authorList>
            <person name="Anvar S.Y."/>
        </authorList>
    </citation>
    <scope>NUCLEOTIDE SEQUENCE [LARGE SCALE GENOMIC DNA]</scope>
</reference>
<feature type="binding site" evidence="2">
    <location>
        <position position="20"/>
    </location>
    <ligand>
        <name>Mg(2+)</name>
        <dbReference type="ChEBI" id="CHEBI:18420"/>
    </ligand>
</feature>
<feature type="active site" description="Proton acceptor" evidence="2">
    <location>
        <position position="68"/>
    </location>
</feature>
<dbReference type="SUPFAM" id="SSF64005">
    <property type="entry name" value="Undecaprenyl diphosphate synthase"/>
    <property type="match status" value="1"/>
</dbReference>
<comment type="subunit">
    <text evidence="2">Homodimer.</text>
</comment>
<dbReference type="AlphaFoldDB" id="A0A0S4PS44"/>
<dbReference type="RefSeq" id="WP_052082213.1">
    <property type="nucleotide sequence ID" value="NZ_CAJTQN010000011.1"/>
</dbReference>
<evidence type="ECO:0000256" key="1">
    <source>
        <dbReference type="ARBA" id="ARBA00022679"/>
    </source>
</evidence>
<dbReference type="HAMAP" id="MF_01139">
    <property type="entry name" value="ISPT"/>
    <property type="match status" value="1"/>
</dbReference>
<feature type="binding site" evidence="2">
    <location>
        <position position="33"/>
    </location>
    <ligand>
        <name>substrate</name>
    </ligand>
</feature>
<dbReference type="GO" id="GO:0016094">
    <property type="term" value="P:polyprenol biosynthetic process"/>
    <property type="evidence" value="ECO:0007669"/>
    <property type="project" value="TreeGrafter"/>
</dbReference>
<dbReference type="GeneID" id="78150529"/>
<dbReference type="EMBL" id="LN907858">
    <property type="protein sequence ID" value="CUU39069.1"/>
    <property type="molecule type" value="Genomic_DNA"/>
</dbReference>
<dbReference type="CDD" id="cd00475">
    <property type="entry name" value="Cis_IPPS"/>
    <property type="match status" value="1"/>
</dbReference>
<feature type="binding site" evidence="2">
    <location>
        <begin position="21"/>
        <end position="24"/>
    </location>
    <ligand>
        <name>substrate</name>
    </ligand>
</feature>
<feature type="binding site" evidence="2">
    <location>
        <begin position="196"/>
        <end position="198"/>
    </location>
    <ligand>
        <name>substrate</name>
    </ligand>
</feature>
<keyword evidence="1 2" id="KW-0808">Transferase</keyword>